<sequence length="378" mass="41807">MKLGQWLGLICLIISFYILWQIRQILLLIFTAIIVAIALNSLARRVEQYGTPRKFALPAVIFAFLLLAILFFIGIVPPFIEQFSLLIELLISGFERLPEFVRQLETDLPFELPSLSMVTDWLAAQNATAFGIFRNFFSFFNDTLQILLQTLLVLILSIMLAVNPAAYRDAGLKLIPSFYRRRADDILCECEIALVNWMGGILISSVFVFALSFIGLSVLGIRLVLAHALLAGLLNFIPNIGPTLSVGSPILVALLSPDPWKAIAVFVLYIIIQNIESYWLTPTVMARQVSLLPALTLAAQIFFATAFGFLGLLLALPLAVVAKIWLQEFLIKDILDQWVESPLRSSVAVTVLPEAVVAAEGLDVQTVAEGNEGTSEEI</sequence>
<evidence type="ECO:0000256" key="6">
    <source>
        <dbReference type="SAM" id="Phobius"/>
    </source>
</evidence>
<evidence type="ECO:0000313" key="8">
    <source>
        <dbReference type="Proteomes" id="UP001600165"/>
    </source>
</evidence>
<comment type="subcellular location">
    <subcellularLocation>
        <location evidence="1">Membrane</location>
        <topology evidence="1">Multi-pass membrane protein</topology>
    </subcellularLocation>
</comment>
<name>A0ABW6IFP7_9CYAN</name>
<evidence type="ECO:0000256" key="1">
    <source>
        <dbReference type="ARBA" id="ARBA00004141"/>
    </source>
</evidence>
<keyword evidence="5 6" id="KW-0472">Membrane</keyword>
<feature type="transmembrane region" description="Helical" evidence="6">
    <location>
        <begin position="55"/>
        <end position="80"/>
    </location>
</feature>
<feature type="transmembrane region" description="Helical" evidence="6">
    <location>
        <begin position="146"/>
        <end position="167"/>
    </location>
</feature>
<gene>
    <name evidence="7" type="ORF">ACFVKH_07975</name>
</gene>
<feature type="transmembrane region" description="Helical" evidence="6">
    <location>
        <begin position="262"/>
        <end position="281"/>
    </location>
</feature>
<dbReference type="RefSeq" id="WP_377963740.1">
    <property type="nucleotide sequence ID" value="NZ_JBHZOL010000055.1"/>
</dbReference>
<reference evidence="7 8" key="1">
    <citation type="submission" date="2024-10" db="EMBL/GenBank/DDBJ databases">
        <authorList>
            <person name="Ratan Roy A."/>
            <person name="Morales Sandoval P.H."/>
            <person name="De Los Santos Villalobos S."/>
            <person name="Chakraborty S."/>
            <person name="Mukherjee J."/>
        </authorList>
    </citation>
    <scope>NUCLEOTIDE SEQUENCE [LARGE SCALE GENOMIC DNA]</scope>
    <source>
        <strain evidence="7 8">S1</strain>
    </source>
</reference>
<comment type="caution">
    <text evidence="7">The sequence shown here is derived from an EMBL/GenBank/DDBJ whole genome shotgun (WGS) entry which is preliminary data.</text>
</comment>
<evidence type="ECO:0000256" key="2">
    <source>
        <dbReference type="ARBA" id="ARBA00009773"/>
    </source>
</evidence>
<dbReference type="Pfam" id="PF01594">
    <property type="entry name" value="AI-2E_transport"/>
    <property type="match status" value="1"/>
</dbReference>
<keyword evidence="8" id="KW-1185">Reference proteome</keyword>
<feature type="transmembrane region" description="Helical" evidence="6">
    <location>
        <begin position="206"/>
        <end position="230"/>
    </location>
</feature>
<proteinExistence type="inferred from homology"/>
<evidence type="ECO:0000256" key="4">
    <source>
        <dbReference type="ARBA" id="ARBA00022989"/>
    </source>
</evidence>
<dbReference type="Proteomes" id="UP001600165">
    <property type="component" value="Unassembled WGS sequence"/>
</dbReference>
<organism evidence="7 8">
    <name type="scientific">Almyronema epifaneia S1</name>
    <dbReference type="NCBI Taxonomy" id="2991925"/>
    <lineage>
        <taxon>Bacteria</taxon>
        <taxon>Bacillati</taxon>
        <taxon>Cyanobacteriota</taxon>
        <taxon>Cyanophyceae</taxon>
        <taxon>Nodosilineales</taxon>
        <taxon>Nodosilineaceae</taxon>
        <taxon>Almyronema</taxon>
        <taxon>Almyronema epifaneia</taxon>
    </lineage>
</organism>
<keyword evidence="4 6" id="KW-1133">Transmembrane helix</keyword>
<comment type="similarity">
    <text evidence="2">Belongs to the autoinducer-2 exporter (AI-2E) (TC 2.A.86) family.</text>
</comment>
<protein>
    <submittedName>
        <fullName evidence="7">AI-2E family transporter</fullName>
    </submittedName>
</protein>
<feature type="transmembrane region" description="Helical" evidence="6">
    <location>
        <begin position="236"/>
        <end position="255"/>
    </location>
</feature>
<dbReference type="InterPro" id="IPR002549">
    <property type="entry name" value="AI-2E-like"/>
</dbReference>
<evidence type="ECO:0000256" key="5">
    <source>
        <dbReference type="ARBA" id="ARBA00023136"/>
    </source>
</evidence>
<keyword evidence="3 6" id="KW-0812">Transmembrane</keyword>
<evidence type="ECO:0000313" key="7">
    <source>
        <dbReference type="EMBL" id="MFE4106209.1"/>
    </source>
</evidence>
<dbReference type="PANTHER" id="PTHR21716:SF62">
    <property type="entry name" value="TRANSPORT PROTEIN YDBI-RELATED"/>
    <property type="match status" value="1"/>
</dbReference>
<dbReference type="EMBL" id="JBHZOL010000055">
    <property type="protein sequence ID" value="MFE4106209.1"/>
    <property type="molecule type" value="Genomic_DNA"/>
</dbReference>
<accession>A0ABW6IFP7</accession>
<dbReference type="PANTHER" id="PTHR21716">
    <property type="entry name" value="TRANSMEMBRANE PROTEIN"/>
    <property type="match status" value="1"/>
</dbReference>
<feature type="transmembrane region" description="Helical" evidence="6">
    <location>
        <begin position="26"/>
        <end position="43"/>
    </location>
</feature>
<feature type="transmembrane region" description="Helical" evidence="6">
    <location>
        <begin position="301"/>
        <end position="326"/>
    </location>
</feature>
<evidence type="ECO:0000256" key="3">
    <source>
        <dbReference type="ARBA" id="ARBA00022692"/>
    </source>
</evidence>